<name>A0A9P1C116_9DINO</name>
<organism evidence="1">
    <name type="scientific">Cladocopium goreaui</name>
    <dbReference type="NCBI Taxonomy" id="2562237"/>
    <lineage>
        <taxon>Eukaryota</taxon>
        <taxon>Sar</taxon>
        <taxon>Alveolata</taxon>
        <taxon>Dinophyceae</taxon>
        <taxon>Suessiales</taxon>
        <taxon>Symbiodiniaceae</taxon>
        <taxon>Cladocopium</taxon>
    </lineage>
</organism>
<dbReference type="Proteomes" id="UP001152797">
    <property type="component" value="Unassembled WGS sequence"/>
</dbReference>
<accession>A0A9P1C116</accession>
<protein>
    <submittedName>
        <fullName evidence="1">Uncharacterized protein</fullName>
    </submittedName>
</protein>
<reference evidence="2 3" key="2">
    <citation type="submission" date="2024-05" db="EMBL/GenBank/DDBJ databases">
        <authorList>
            <person name="Chen Y."/>
            <person name="Shah S."/>
            <person name="Dougan E. K."/>
            <person name="Thang M."/>
            <person name="Chan C."/>
        </authorList>
    </citation>
    <scope>NUCLEOTIDE SEQUENCE [LARGE SCALE GENOMIC DNA]</scope>
</reference>
<evidence type="ECO:0000313" key="2">
    <source>
        <dbReference type="EMBL" id="CAL4770200.1"/>
    </source>
</evidence>
<dbReference type="EMBL" id="CAMXCT030000757">
    <property type="protein sequence ID" value="CAL4770200.1"/>
    <property type="molecule type" value="Genomic_DNA"/>
</dbReference>
<dbReference type="EMBL" id="CAMXCT020000757">
    <property type="protein sequence ID" value="CAL1136263.1"/>
    <property type="molecule type" value="Genomic_DNA"/>
</dbReference>
<evidence type="ECO:0000313" key="1">
    <source>
        <dbReference type="EMBL" id="CAI3982888.1"/>
    </source>
</evidence>
<proteinExistence type="predicted"/>
<evidence type="ECO:0000313" key="3">
    <source>
        <dbReference type="Proteomes" id="UP001152797"/>
    </source>
</evidence>
<keyword evidence="3" id="KW-1185">Reference proteome</keyword>
<dbReference type="AlphaFoldDB" id="A0A9P1C116"/>
<gene>
    <name evidence="1" type="ORF">C1SCF055_LOCUS10548</name>
</gene>
<comment type="caution">
    <text evidence="1">The sequence shown here is derived from an EMBL/GenBank/DDBJ whole genome shotgun (WGS) entry which is preliminary data.</text>
</comment>
<sequence length="108" mass="12324">MLSKMFSIGVETIVHNYTISDPHSELGRKLPGFLDPNCPAVVIPLHTWAFHPTQHAFLRHRWRSTRPGRLEQLDSADPVPKLGSAEMMRTWVSCFGIVLSGLLRKTFW</sequence>
<reference evidence="1" key="1">
    <citation type="submission" date="2022-10" db="EMBL/GenBank/DDBJ databases">
        <authorList>
            <person name="Chen Y."/>
            <person name="Dougan E. K."/>
            <person name="Chan C."/>
            <person name="Rhodes N."/>
            <person name="Thang M."/>
        </authorList>
    </citation>
    <scope>NUCLEOTIDE SEQUENCE</scope>
</reference>
<dbReference type="EMBL" id="CAMXCT010000757">
    <property type="protein sequence ID" value="CAI3982888.1"/>
    <property type="molecule type" value="Genomic_DNA"/>
</dbReference>